<gene>
    <name evidence="1" type="ORF">SAMN04488128_101418</name>
</gene>
<keyword evidence="2" id="KW-1185">Reference proteome</keyword>
<dbReference type="AlphaFoldDB" id="A0A1T4L102"/>
<evidence type="ECO:0000313" key="2">
    <source>
        <dbReference type="Proteomes" id="UP000190367"/>
    </source>
</evidence>
<evidence type="ECO:0000313" key="1">
    <source>
        <dbReference type="EMBL" id="SJZ48333.1"/>
    </source>
</evidence>
<proteinExistence type="predicted"/>
<dbReference type="EMBL" id="FUWZ01000001">
    <property type="protein sequence ID" value="SJZ48333.1"/>
    <property type="molecule type" value="Genomic_DNA"/>
</dbReference>
<dbReference type="Proteomes" id="UP000190367">
    <property type="component" value="Unassembled WGS sequence"/>
</dbReference>
<dbReference type="STRING" id="634771.SAMN04488128_101418"/>
<protein>
    <submittedName>
        <fullName evidence="1">Uncharacterized protein</fullName>
    </submittedName>
</protein>
<name>A0A1T4L102_9BACT</name>
<reference evidence="2" key="1">
    <citation type="submission" date="2017-02" db="EMBL/GenBank/DDBJ databases">
        <authorList>
            <person name="Varghese N."/>
            <person name="Submissions S."/>
        </authorList>
    </citation>
    <scope>NUCLEOTIDE SEQUENCE [LARGE SCALE GENOMIC DNA]</scope>
    <source>
        <strain evidence="2">DSM 22224</strain>
    </source>
</reference>
<accession>A0A1T4L102</accession>
<sequence length="126" mass="14463">MGAILDLNNCLDLTDKRWIDLVKDSYKSFRESTILFGKQMPVNCNPVGDPFSVDKVIRELDCAVIENIHKITGNTEPFDSIRGIFIEGKALYHDAGFYEKTNIQICIRNPNCIKGFFHPRQKVDWP</sequence>
<organism evidence="1 2">
    <name type="scientific">Chitinophaga eiseniae</name>
    <dbReference type="NCBI Taxonomy" id="634771"/>
    <lineage>
        <taxon>Bacteria</taxon>
        <taxon>Pseudomonadati</taxon>
        <taxon>Bacteroidota</taxon>
        <taxon>Chitinophagia</taxon>
        <taxon>Chitinophagales</taxon>
        <taxon>Chitinophagaceae</taxon>
        <taxon>Chitinophaga</taxon>
    </lineage>
</organism>